<organism evidence="2 3">
    <name type="scientific">Actinoplanes oblitus</name>
    <dbReference type="NCBI Taxonomy" id="3040509"/>
    <lineage>
        <taxon>Bacteria</taxon>
        <taxon>Bacillati</taxon>
        <taxon>Actinomycetota</taxon>
        <taxon>Actinomycetes</taxon>
        <taxon>Micromonosporales</taxon>
        <taxon>Micromonosporaceae</taxon>
        <taxon>Actinoplanes</taxon>
    </lineage>
</organism>
<evidence type="ECO:0000313" key="3">
    <source>
        <dbReference type="Proteomes" id="UP001240150"/>
    </source>
</evidence>
<reference evidence="2 3" key="1">
    <citation type="submission" date="2023-06" db="EMBL/GenBank/DDBJ databases">
        <authorList>
            <person name="Yushchuk O."/>
            <person name="Binda E."/>
            <person name="Ruckert-Reed C."/>
            <person name="Fedorenko V."/>
            <person name="Kalinowski J."/>
            <person name="Marinelli F."/>
        </authorList>
    </citation>
    <scope>NUCLEOTIDE SEQUENCE [LARGE SCALE GENOMIC DNA]</scope>
    <source>
        <strain evidence="2 3">NRRL 3884</strain>
    </source>
</reference>
<dbReference type="RefSeq" id="WP_284915616.1">
    <property type="nucleotide sequence ID" value="NZ_CP126980.1"/>
</dbReference>
<dbReference type="EMBL" id="CP126980">
    <property type="protein sequence ID" value="WIM94413.1"/>
    <property type="molecule type" value="Genomic_DNA"/>
</dbReference>
<dbReference type="SUPFAM" id="SSF55681">
    <property type="entry name" value="Class II aaRS and biotin synthetases"/>
    <property type="match status" value="1"/>
</dbReference>
<evidence type="ECO:0000313" key="2">
    <source>
        <dbReference type="EMBL" id="WIM94413.1"/>
    </source>
</evidence>
<name>A0ABY8WBE7_9ACTN</name>
<dbReference type="Gene3D" id="3.30.930.10">
    <property type="entry name" value="Bira Bifunctional Protein, Domain 2"/>
    <property type="match status" value="1"/>
</dbReference>
<evidence type="ECO:0000259" key="1">
    <source>
        <dbReference type="PROSITE" id="PS50862"/>
    </source>
</evidence>
<proteinExistence type="predicted"/>
<dbReference type="InterPro" id="IPR006195">
    <property type="entry name" value="aa-tRNA-synth_II"/>
</dbReference>
<keyword evidence="3" id="KW-1185">Reference proteome</keyword>
<dbReference type="InterPro" id="IPR045864">
    <property type="entry name" value="aa-tRNA-synth_II/BPL/LPL"/>
</dbReference>
<accession>A0ABY8WBE7</accession>
<dbReference type="PROSITE" id="PS50862">
    <property type="entry name" value="AA_TRNA_LIGASE_II"/>
    <property type="match status" value="1"/>
</dbReference>
<gene>
    <name evidence="2" type="ORF">ACTOB_006436</name>
</gene>
<protein>
    <recommendedName>
        <fullName evidence="1">Aminoacyl-transfer RNA synthetases class-II family profile domain-containing protein</fullName>
    </recommendedName>
</protein>
<dbReference type="Proteomes" id="UP001240150">
    <property type="component" value="Chromosome"/>
</dbReference>
<feature type="domain" description="Aminoacyl-transfer RNA synthetases class-II family profile" evidence="1">
    <location>
        <begin position="235"/>
        <end position="379"/>
    </location>
</feature>
<sequence length="388" mass="42982">MTRIMLTTPIPEALADEVAKRVYFVSAAITGFTLVRSGGQVTAVDVTTRTADPGDTAELGRKLNRVLGTDVAEQRHLPPRVIWRSEGTGPVRDVFDTLVADGVAFETGEGQIAVGEPFLSLMDRLDALILALVTAEFAARDLRYPTLIRSDVLRRTGYLNSFPQLVMSVSRLHDDADAYRGFLDALGTDGDLSEAWRTHSGGIDYCLPPTMCFHTYQQYAERALPSPSTTVTARGKSFRFESRYRRSLERLWDFTIREVVFLGSRDFVLDARARLMDRAYALLDSLGLGGRCEVANDPFFLNGAAPNWSQRLIEAKYELRLPLDDSRDVAVGSFNLHDQHFATAFGIRTDAGEPAFTSCAGFGLERLTYAFLCRHGVDPAGWPAVVRQ</sequence>